<proteinExistence type="predicted"/>
<dbReference type="Proteomes" id="UP000325313">
    <property type="component" value="Unassembled WGS sequence"/>
</dbReference>
<evidence type="ECO:0000313" key="3">
    <source>
        <dbReference type="Proteomes" id="UP000325313"/>
    </source>
</evidence>
<dbReference type="EMBL" id="VDEP01000185">
    <property type="protein sequence ID" value="KAA1125064.1"/>
    <property type="molecule type" value="Genomic_DNA"/>
</dbReference>
<organism evidence="2 3">
    <name type="scientific">Puccinia graminis f. sp. tritici</name>
    <dbReference type="NCBI Taxonomy" id="56615"/>
    <lineage>
        <taxon>Eukaryota</taxon>
        <taxon>Fungi</taxon>
        <taxon>Dikarya</taxon>
        <taxon>Basidiomycota</taxon>
        <taxon>Pucciniomycotina</taxon>
        <taxon>Pucciniomycetes</taxon>
        <taxon>Pucciniales</taxon>
        <taxon>Pucciniaceae</taxon>
        <taxon>Puccinia</taxon>
    </lineage>
</organism>
<accession>A0A5B0RK54</accession>
<comment type="caution">
    <text evidence="2">The sequence shown here is derived from an EMBL/GenBank/DDBJ whole genome shotgun (WGS) entry which is preliminary data.</text>
</comment>
<evidence type="ECO:0000313" key="2">
    <source>
        <dbReference type="EMBL" id="KAA1125064.1"/>
    </source>
</evidence>
<reference evidence="2 3" key="1">
    <citation type="submission" date="2019-05" db="EMBL/GenBank/DDBJ databases">
        <title>Emergence of the Ug99 lineage of the wheat stem rust pathogen through somatic hybridization.</title>
        <authorList>
            <person name="Li F."/>
            <person name="Upadhyaya N.M."/>
            <person name="Sperschneider J."/>
            <person name="Matny O."/>
            <person name="Nguyen-Phuc H."/>
            <person name="Mago R."/>
            <person name="Raley C."/>
            <person name="Miller M.E."/>
            <person name="Silverstein K.A.T."/>
            <person name="Henningsen E."/>
            <person name="Hirsch C.D."/>
            <person name="Visser B."/>
            <person name="Pretorius Z.A."/>
            <person name="Steffenson B.J."/>
            <person name="Schwessinger B."/>
            <person name="Dodds P.N."/>
            <person name="Figueroa M."/>
        </authorList>
    </citation>
    <scope>NUCLEOTIDE SEQUENCE [LARGE SCALE GENOMIC DNA]</scope>
    <source>
        <strain evidence="2 3">Ug99</strain>
    </source>
</reference>
<evidence type="ECO:0000256" key="1">
    <source>
        <dbReference type="SAM" id="SignalP"/>
    </source>
</evidence>
<sequence length="144" mass="16532">MIFNLIHLAQTVLLWHFPTSSSMAPPEYLGPDKSHFVDPMFDLTQNSYQENKTNMINRGEVNADEAELKFDHGYQEPLNPQYRFQSDSTKRQKLNNHDGVISYQPAGHPGTHPDSKIWRATHDNGLLDLGCESKFFYSKKNIPP</sequence>
<protein>
    <submittedName>
        <fullName evidence="2">Uncharacterized protein</fullName>
    </submittedName>
</protein>
<dbReference type="AlphaFoldDB" id="A0A5B0RK54"/>
<gene>
    <name evidence="2" type="ORF">PGTUg99_004007</name>
</gene>
<feature type="chain" id="PRO_5022673895" evidence="1">
    <location>
        <begin position="23"/>
        <end position="144"/>
    </location>
</feature>
<feature type="signal peptide" evidence="1">
    <location>
        <begin position="1"/>
        <end position="22"/>
    </location>
</feature>
<name>A0A5B0RK54_PUCGR</name>
<keyword evidence="1" id="KW-0732">Signal</keyword>